<name>A0A3S2W629_9BACI</name>
<sequence length="218" mass="24207">MVSTLVLIGLIIGIIIYSLTYVYGKSIANFKRSMIVLGGGILLLLTSVIIIGGFAGMPFGIISIGVIFMAIIFFIVGKNTFWKKTACFIVLLYTVVFSAYTYFNKIDYWVVDKASVEDQGLLPYLHNIEGDTSIRGYKLFNILEGSKGIFLTLGEDMSGNTIELVDVENNNGRTEIKIRTNYNNSPEKNPYIVIGVNKVEPEILITDTDGTVYNEINE</sequence>
<keyword evidence="3" id="KW-1185">Reference proteome</keyword>
<accession>A0A3S2W629</accession>
<dbReference type="RefSeq" id="WP_127737860.1">
    <property type="nucleotide sequence ID" value="NZ_CAJCKN010000058.1"/>
</dbReference>
<organism evidence="2 3">
    <name type="scientific">Niallia taxi</name>
    <dbReference type="NCBI Taxonomy" id="2499688"/>
    <lineage>
        <taxon>Bacteria</taxon>
        <taxon>Bacillati</taxon>
        <taxon>Bacillota</taxon>
        <taxon>Bacilli</taxon>
        <taxon>Bacillales</taxon>
        <taxon>Bacillaceae</taxon>
        <taxon>Niallia</taxon>
    </lineage>
</organism>
<keyword evidence="1" id="KW-0472">Membrane</keyword>
<comment type="caution">
    <text evidence="2">The sequence shown here is derived from an EMBL/GenBank/DDBJ whole genome shotgun (WGS) entry which is preliminary data.</text>
</comment>
<evidence type="ECO:0000256" key="1">
    <source>
        <dbReference type="SAM" id="Phobius"/>
    </source>
</evidence>
<feature type="transmembrane region" description="Helical" evidence="1">
    <location>
        <begin position="61"/>
        <end position="78"/>
    </location>
</feature>
<evidence type="ECO:0000313" key="2">
    <source>
        <dbReference type="EMBL" id="RVT65642.1"/>
    </source>
</evidence>
<feature type="transmembrane region" description="Helical" evidence="1">
    <location>
        <begin position="85"/>
        <end position="103"/>
    </location>
</feature>
<reference evidence="2 3" key="1">
    <citation type="submission" date="2019-01" db="EMBL/GenBank/DDBJ databases">
        <title>Bacillus sp. M5HDSG1-1, whole genome shotgun sequence.</title>
        <authorList>
            <person name="Tuo L."/>
        </authorList>
    </citation>
    <scope>NUCLEOTIDE SEQUENCE [LARGE SCALE GENOMIC DNA]</scope>
    <source>
        <strain evidence="2 3">M5HDSG1-1</strain>
    </source>
</reference>
<feature type="transmembrane region" description="Helical" evidence="1">
    <location>
        <begin position="6"/>
        <end position="23"/>
    </location>
</feature>
<evidence type="ECO:0000313" key="3">
    <source>
        <dbReference type="Proteomes" id="UP000288024"/>
    </source>
</evidence>
<feature type="transmembrane region" description="Helical" evidence="1">
    <location>
        <begin position="35"/>
        <end position="55"/>
    </location>
</feature>
<dbReference type="EMBL" id="RZTZ01000002">
    <property type="protein sequence ID" value="RVT65642.1"/>
    <property type="molecule type" value="Genomic_DNA"/>
</dbReference>
<protein>
    <submittedName>
        <fullName evidence="2">Uncharacterized protein</fullName>
    </submittedName>
</protein>
<proteinExistence type="predicted"/>
<keyword evidence="1" id="KW-1133">Transmembrane helix</keyword>
<keyword evidence="1" id="KW-0812">Transmembrane</keyword>
<gene>
    <name evidence="2" type="ORF">EM808_09165</name>
</gene>
<dbReference type="Proteomes" id="UP000288024">
    <property type="component" value="Unassembled WGS sequence"/>
</dbReference>
<dbReference type="AlphaFoldDB" id="A0A3S2W629"/>